<feature type="coiled-coil region" evidence="4">
    <location>
        <begin position="324"/>
        <end position="351"/>
    </location>
</feature>
<dbReference type="Gene3D" id="3.40.50.300">
    <property type="entry name" value="P-loop containing nucleotide triphosphate hydrolases"/>
    <property type="match status" value="1"/>
</dbReference>
<keyword evidence="7" id="KW-1185">Reference proteome</keyword>
<keyword evidence="2" id="KW-0547">Nucleotide-binding</keyword>
<gene>
    <name evidence="6" type="ORF">ElyMa_003227000</name>
</gene>
<evidence type="ECO:0000313" key="7">
    <source>
        <dbReference type="Proteomes" id="UP000762676"/>
    </source>
</evidence>
<protein>
    <submittedName>
        <fullName evidence="6">GTPase IMAP family member 4</fullName>
    </submittedName>
</protein>
<organism evidence="6 7">
    <name type="scientific">Elysia marginata</name>
    <dbReference type="NCBI Taxonomy" id="1093978"/>
    <lineage>
        <taxon>Eukaryota</taxon>
        <taxon>Metazoa</taxon>
        <taxon>Spiralia</taxon>
        <taxon>Lophotrochozoa</taxon>
        <taxon>Mollusca</taxon>
        <taxon>Gastropoda</taxon>
        <taxon>Heterobranchia</taxon>
        <taxon>Euthyneura</taxon>
        <taxon>Panpulmonata</taxon>
        <taxon>Sacoglossa</taxon>
        <taxon>Placobranchoidea</taxon>
        <taxon>Plakobranchidae</taxon>
        <taxon>Elysia</taxon>
    </lineage>
</organism>
<comment type="similarity">
    <text evidence="1">Belongs to the TRAFAC class TrmE-Era-EngA-EngB-Septin-like GTPase superfamily. AIG1/Toc34/Toc159-like paraseptin GTPase family. IAN subfamily.</text>
</comment>
<evidence type="ECO:0000313" key="6">
    <source>
        <dbReference type="EMBL" id="GFS16946.1"/>
    </source>
</evidence>
<dbReference type="InterPro" id="IPR045058">
    <property type="entry name" value="GIMA/IAN/Toc"/>
</dbReference>
<name>A0AAV4J6J8_9GAST</name>
<dbReference type="InterPro" id="IPR027417">
    <property type="entry name" value="P-loop_NTPase"/>
</dbReference>
<dbReference type="PROSITE" id="PS51720">
    <property type="entry name" value="G_AIG1"/>
    <property type="match status" value="1"/>
</dbReference>
<dbReference type="GO" id="GO:0005525">
    <property type="term" value="F:GTP binding"/>
    <property type="evidence" value="ECO:0007669"/>
    <property type="project" value="UniProtKB-KW"/>
</dbReference>
<keyword evidence="3" id="KW-0342">GTP-binding</keyword>
<dbReference type="PANTHER" id="PTHR10903">
    <property type="entry name" value="GTPASE, IMAP FAMILY MEMBER-RELATED"/>
    <property type="match status" value="1"/>
</dbReference>
<reference evidence="6 7" key="1">
    <citation type="journal article" date="2021" name="Elife">
        <title>Chloroplast acquisition without the gene transfer in kleptoplastic sea slugs, Plakobranchus ocellatus.</title>
        <authorList>
            <person name="Maeda T."/>
            <person name="Takahashi S."/>
            <person name="Yoshida T."/>
            <person name="Shimamura S."/>
            <person name="Takaki Y."/>
            <person name="Nagai Y."/>
            <person name="Toyoda A."/>
            <person name="Suzuki Y."/>
            <person name="Arimoto A."/>
            <person name="Ishii H."/>
            <person name="Satoh N."/>
            <person name="Nishiyama T."/>
            <person name="Hasebe M."/>
            <person name="Maruyama T."/>
            <person name="Minagawa J."/>
            <person name="Obokata J."/>
            <person name="Shigenobu S."/>
        </authorList>
    </citation>
    <scope>NUCLEOTIDE SEQUENCE [LARGE SCALE GENOMIC DNA]</scope>
</reference>
<accession>A0AAV4J6J8</accession>
<evidence type="ECO:0000256" key="3">
    <source>
        <dbReference type="ARBA" id="ARBA00023134"/>
    </source>
</evidence>
<keyword evidence="4" id="KW-0175">Coiled coil</keyword>
<dbReference type="AlphaFoldDB" id="A0AAV4J6J8"/>
<dbReference type="Pfam" id="PF04548">
    <property type="entry name" value="AIG1"/>
    <property type="match status" value="1"/>
</dbReference>
<dbReference type="PANTHER" id="PTHR10903:SF184">
    <property type="entry name" value="GTP-BINDING PROTEIN A"/>
    <property type="match status" value="1"/>
</dbReference>
<sequence length="381" mass="43940">MSASDLDIMLLGKTGAGKSKTGNAILDRNAFSSVATMESVTIKSQKELTILEGGRKLRVVDTPGVGDNRGTKKEGEKLFMDAIHEAIVSNPAGYHALIIVLRFGSRFTQEDIETMEYLKKVFGDNFIKKYCIVVMSWGDQFRNAQEDGDINVSFMEWCKQQSGAFQTIFKEVQERVLLFNNRGSREEKDEQRRELVSMIDKLMLGGRRYTDAKFEKARQEMEKLILEKKISEMAEQVQEETSLILYEKDRVKINNHNPDEQMFAMKGLMERVRGILARIDQEKKQTMDLVRLRSVVSEAQHQIEQEITALRLQKDMEAKRRADTDEALKKMKELEIELARLKKKSQEDNATLTHNYQVVRDENNRSWASSIWSTVKGWFGY</sequence>
<dbReference type="SUPFAM" id="SSF52540">
    <property type="entry name" value="P-loop containing nucleoside triphosphate hydrolases"/>
    <property type="match status" value="1"/>
</dbReference>
<evidence type="ECO:0000256" key="1">
    <source>
        <dbReference type="ARBA" id="ARBA00008535"/>
    </source>
</evidence>
<dbReference type="Proteomes" id="UP000762676">
    <property type="component" value="Unassembled WGS sequence"/>
</dbReference>
<dbReference type="InterPro" id="IPR006703">
    <property type="entry name" value="G_AIG1"/>
</dbReference>
<dbReference type="EMBL" id="BMAT01006640">
    <property type="protein sequence ID" value="GFS16946.1"/>
    <property type="molecule type" value="Genomic_DNA"/>
</dbReference>
<comment type="caution">
    <text evidence="6">The sequence shown here is derived from an EMBL/GenBank/DDBJ whole genome shotgun (WGS) entry which is preliminary data.</text>
</comment>
<evidence type="ECO:0000256" key="4">
    <source>
        <dbReference type="SAM" id="Coils"/>
    </source>
</evidence>
<proteinExistence type="inferred from homology"/>
<evidence type="ECO:0000259" key="5">
    <source>
        <dbReference type="PROSITE" id="PS51720"/>
    </source>
</evidence>
<feature type="domain" description="AIG1-type G" evidence="5">
    <location>
        <begin position="3"/>
        <end position="218"/>
    </location>
</feature>
<evidence type="ECO:0000256" key="2">
    <source>
        <dbReference type="ARBA" id="ARBA00022741"/>
    </source>
</evidence>